<keyword evidence="2" id="KW-1185">Reference proteome</keyword>
<dbReference type="InterPro" id="IPR010743">
    <property type="entry name" value="Methionine_synth_MetW"/>
</dbReference>
<dbReference type="CDD" id="cd02440">
    <property type="entry name" value="AdoMet_MTases"/>
    <property type="match status" value="1"/>
</dbReference>
<evidence type="ECO:0000313" key="2">
    <source>
        <dbReference type="Proteomes" id="UP001218638"/>
    </source>
</evidence>
<dbReference type="InterPro" id="IPR029063">
    <property type="entry name" value="SAM-dependent_MTases_sf"/>
</dbReference>
<reference evidence="1" key="1">
    <citation type="submission" date="2023-03" db="EMBL/GenBank/DDBJ databases">
        <title>Lomoglobus Profundus gen. nov., sp. nov., a novel member of the phylum Verrucomicrobia, isolated from deep-marine sediment of South China Sea.</title>
        <authorList>
            <person name="Ahmad T."/>
            <person name="Ishaq S.E."/>
            <person name="Wang F."/>
        </authorList>
    </citation>
    <scope>NUCLEOTIDE SEQUENCE</scope>
    <source>
        <strain evidence="1">LMO-M01</strain>
    </source>
</reference>
<dbReference type="SUPFAM" id="SSF53335">
    <property type="entry name" value="S-adenosyl-L-methionine-dependent methyltransferases"/>
    <property type="match status" value="1"/>
</dbReference>
<sequence>MSLRSHKRTVDLQVITDWVTTSSRVLDLGCGRGVLLQELAQQKRTRGIGVDLEVDKISACVKRGLSAYQGDMMAFMESFDDGHFDHVICSRTLEEVDEPARVIAEALRVGRSFTIGFANHGFWKNRLDALFLGRKPRNDVYQTSWGESRPANPLTIADFEDFCRNHGYRITKRVHLRGDWKTPNRLFPNLCAGYALYELTH</sequence>
<proteinExistence type="predicted"/>
<dbReference type="Proteomes" id="UP001218638">
    <property type="component" value="Chromosome"/>
</dbReference>
<dbReference type="Gene3D" id="3.40.50.150">
    <property type="entry name" value="Vaccinia Virus protein VP39"/>
    <property type="match status" value="1"/>
</dbReference>
<gene>
    <name evidence="1" type="ORF">PXH66_15900</name>
</gene>
<name>A0AAE9ZUY3_9BACT</name>
<dbReference type="AlphaFoldDB" id="A0AAE9ZUY3"/>
<dbReference type="Pfam" id="PF07021">
    <property type="entry name" value="MetW"/>
    <property type="match status" value="1"/>
</dbReference>
<protein>
    <submittedName>
        <fullName evidence="1">Methionine biosynthesis protein MetW</fullName>
    </submittedName>
</protein>
<organism evidence="1 2">
    <name type="scientific">Synoicihabitans lomoniglobus</name>
    <dbReference type="NCBI Taxonomy" id="2909285"/>
    <lineage>
        <taxon>Bacteria</taxon>
        <taxon>Pseudomonadati</taxon>
        <taxon>Verrucomicrobiota</taxon>
        <taxon>Opitutia</taxon>
        <taxon>Opitutales</taxon>
        <taxon>Opitutaceae</taxon>
        <taxon>Synoicihabitans</taxon>
    </lineage>
</organism>
<dbReference type="EMBL" id="CP119075">
    <property type="protein sequence ID" value="WED63821.1"/>
    <property type="molecule type" value="Genomic_DNA"/>
</dbReference>
<evidence type="ECO:0000313" key="1">
    <source>
        <dbReference type="EMBL" id="WED63821.1"/>
    </source>
</evidence>
<accession>A0AAE9ZUY3</accession>
<dbReference type="KEGG" id="slom:PXH66_15900"/>
<dbReference type="RefSeq" id="WP_330930524.1">
    <property type="nucleotide sequence ID" value="NZ_CP119075.1"/>
</dbReference>